<dbReference type="Proteomes" id="UP000190423">
    <property type="component" value="Unassembled WGS sequence"/>
</dbReference>
<sequence>MERKKWFETVDFYALTGLVCLWVSSWLLMYPHRMLVEVPLFNSVWGAFFKAFGVSAKHNAGVQQQPDLLCGISALVVMTIMQLRGIFRVTLFDGVSSGENQNHRALKIVLNLLSITVHTLFFTMIIKVFLFPETGMSAFPSIERMKTDFFLTLFSVFCIAGMIFSVQSIAKLLFVLLVAVGIFRNISVVSSFMGVTGFAAILFAAAGFYLEFCTDGFNAEKLRVDFYVLSGKYDALLKEAQDEAGRLSSLAGKNKKNFLDGRNV</sequence>
<keyword evidence="1" id="KW-0812">Transmembrane</keyword>
<dbReference type="GeneID" id="78317012"/>
<keyword evidence="1" id="KW-1133">Transmembrane helix</keyword>
<organism evidence="2 3">
    <name type="scientific">Treponema porcinum</name>
    <dbReference type="NCBI Taxonomy" id="261392"/>
    <lineage>
        <taxon>Bacteria</taxon>
        <taxon>Pseudomonadati</taxon>
        <taxon>Spirochaetota</taxon>
        <taxon>Spirochaetia</taxon>
        <taxon>Spirochaetales</taxon>
        <taxon>Treponemataceae</taxon>
        <taxon>Treponema</taxon>
    </lineage>
</organism>
<proteinExistence type="predicted"/>
<gene>
    <name evidence="2" type="ORF">SAMN02745149_01731</name>
</gene>
<evidence type="ECO:0000256" key="1">
    <source>
        <dbReference type="SAM" id="Phobius"/>
    </source>
</evidence>
<dbReference type="RefSeq" id="WP_078933634.1">
    <property type="nucleotide sequence ID" value="NZ_FUWG01000013.1"/>
</dbReference>
<feature type="transmembrane region" description="Helical" evidence="1">
    <location>
        <begin position="12"/>
        <end position="32"/>
    </location>
</feature>
<feature type="transmembrane region" description="Helical" evidence="1">
    <location>
        <begin position="68"/>
        <end position="88"/>
    </location>
</feature>
<reference evidence="2 3" key="1">
    <citation type="submission" date="2017-02" db="EMBL/GenBank/DDBJ databases">
        <authorList>
            <person name="Peterson S.W."/>
        </authorList>
    </citation>
    <scope>NUCLEOTIDE SEQUENCE [LARGE SCALE GENOMIC DNA]</scope>
    <source>
        <strain evidence="2 3">ATCC BAA-908</strain>
    </source>
</reference>
<dbReference type="STRING" id="261392.SAMN02745149_01731"/>
<evidence type="ECO:0000313" key="3">
    <source>
        <dbReference type="Proteomes" id="UP000190423"/>
    </source>
</evidence>
<evidence type="ECO:0000313" key="2">
    <source>
        <dbReference type="EMBL" id="SJZ58653.1"/>
    </source>
</evidence>
<dbReference type="AlphaFoldDB" id="A0A1T4LV92"/>
<dbReference type="EMBL" id="FUWG01000013">
    <property type="protein sequence ID" value="SJZ58653.1"/>
    <property type="molecule type" value="Genomic_DNA"/>
</dbReference>
<keyword evidence="3" id="KW-1185">Reference proteome</keyword>
<protein>
    <submittedName>
        <fullName evidence="2">Uncharacterized protein</fullName>
    </submittedName>
</protein>
<keyword evidence="1" id="KW-0472">Membrane</keyword>
<feature type="transmembrane region" description="Helical" evidence="1">
    <location>
        <begin position="189"/>
        <end position="210"/>
    </location>
</feature>
<accession>A0A1T4LV92</accession>
<name>A0A1T4LV92_TREPO</name>
<feature type="transmembrane region" description="Helical" evidence="1">
    <location>
        <begin position="108"/>
        <end position="130"/>
    </location>
</feature>
<feature type="transmembrane region" description="Helical" evidence="1">
    <location>
        <begin position="150"/>
        <end position="183"/>
    </location>
</feature>